<dbReference type="Gene3D" id="3.90.228.20">
    <property type="match status" value="1"/>
</dbReference>
<dbReference type="STRING" id="82801.SAMN04488506_2034"/>
<proteinExistence type="inferred from homology"/>
<dbReference type="GO" id="GO:0004612">
    <property type="term" value="F:phosphoenolpyruvate carboxykinase (ATP) activity"/>
    <property type="evidence" value="ECO:0007669"/>
    <property type="project" value="UniProtKB-EC"/>
</dbReference>
<reference evidence="8 9" key="1">
    <citation type="submission" date="2016-10" db="EMBL/GenBank/DDBJ databases">
        <authorList>
            <person name="de Groot N.N."/>
        </authorList>
    </citation>
    <scope>NUCLEOTIDE SEQUENCE [LARGE SCALE GENOMIC DNA]</scope>
    <source>
        <strain evidence="8 9">DSM 20581</strain>
    </source>
</reference>
<accession>A0A1I5YI52</accession>
<comment type="similarity">
    <text evidence="2">Belongs to the phosphoenolpyruvate carboxykinase (ATP) family.</text>
</comment>
<organism evidence="8 9">
    <name type="scientific">Desemzia incerta</name>
    <dbReference type="NCBI Taxonomy" id="82801"/>
    <lineage>
        <taxon>Bacteria</taxon>
        <taxon>Bacillati</taxon>
        <taxon>Bacillota</taxon>
        <taxon>Bacilli</taxon>
        <taxon>Lactobacillales</taxon>
        <taxon>Carnobacteriaceae</taxon>
        <taxon>Desemzia</taxon>
    </lineage>
</organism>
<dbReference type="AlphaFoldDB" id="A0A1I5YI52"/>
<evidence type="ECO:0000256" key="5">
    <source>
        <dbReference type="ARBA" id="ARBA00022840"/>
    </source>
</evidence>
<dbReference type="Proteomes" id="UP000199136">
    <property type="component" value="Unassembled WGS sequence"/>
</dbReference>
<dbReference type="GO" id="GO:0006094">
    <property type="term" value="P:gluconeogenesis"/>
    <property type="evidence" value="ECO:0007669"/>
    <property type="project" value="UniProtKB-UniPathway"/>
</dbReference>
<keyword evidence="6" id="KW-0456">Lyase</keyword>
<dbReference type="EC" id="4.1.1.49" evidence="3"/>
<evidence type="ECO:0000256" key="1">
    <source>
        <dbReference type="ARBA" id="ARBA00004742"/>
    </source>
</evidence>
<evidence type="ECO:0000313" key="8">
    <source>
        <dbReference type="EMBL" id="SFQ43845.1"/>
    </source>
</evidence>
<dbReference type="InterPro" id="IPR008210">
    <property type="entry name" value="PEP_carboxykinase_N"/>
</dbReference>
<gene>
    <name evidence="8" type="ORF">SAMN04488506_2034</name>
</gene>
<sequence>MSTKDRFLKNEIRRSNHLFSPLRSIVETSMYSNNVQPITSLDQAYHTAHDAINTIVTDLPVKFPDKLGLPSNAKILVENGNSVVGRTAAAKRIYGENPEEDAKLKTLVLDAIYDGTKTNRYKTTAYVGLDPEFMVKAHLTVPKGQENNLYSWLLNFQVTNEFYNDLYKNSQEINEGDILIYQDANWHHPDYPLGLAYFDSAHNCAIILGMNYFGELKKATLTLAWNIAHNIGYVSCHGGQKKFVLKENESYVAAFFGLSGSGKSTLTHAKHNNKYEVEVLHDDAFIISLKNGSSIALEPAYFDKTQDYPADHPEVDYFVTVQNVGVTQDENGNKVLLTEDLRNGNGRTIKSRYSTPNRVDKFEEPINAVFWIMKDDSLPPVLKINDPILATTFGATLATKRTTAERLKKGVDINKLVIEPYANPFRVYPLIDDYNNFKYLFEELGTDCYILNTGFFLDQKIPKEVTLGAIESIIDDTAEFQEFGHLTDIQYMVTEDFKPDFTDSSYVSLVDERMKMRGEFIREQAQKNALNVLPNEALKAILSLINES</sequence>
<keyword evidence="8" id="KW-0808">Transferase</keyword>
<keyword evidence="9" id="KW-1185">Reference proteome</keyword>
<keyword evidence="8" id="KW-0418">Kinase</keyword>
<evidence type="ECO:0000256" key="4">
    <source>
        <dbReference type="ARBA" id="ARBA00022741"/>
    </source>
</evidence>
<evidence type="ECO:0000256" key="7">
    <source>
        <dbReference type="ARBA" id="ARBA00047371"/>
    </source>
</evidence>
<keyword evidence="8" id="KW-0670">Pyruvate</keyword>
<dbReference type="GO" id="GO:0005524">
    <property type="term" value="F:ATP binding"/>
    <property type="evidence" value="ECO:0007669"/>
    <property type="project" value="UniProtKB-KW"/>
</dbReference>
<dbReference type="GO" id="GO:0016301">
    <property type="term" value="F:kinase activity"/>
    <property type="evidence" value="ECO:0007669"/>
    <property type="project" value="UniProtKB-KW"/>
</dbReference>
<comment type="catalytic activity">
    <reaction evidence="7">
        <text>oxaloacetate + ATP = phosphoenolpyruvate + ADP + CO2</text>
        <dbReference type="Rhea" id="RHEA:18617"/>
        <dbReference type="ChEBI" id="CHEBI:16452"/>
        <dbReference type="ChEBI" id="CHEBI:16526"/>
        <dbReference type="ChEBI" id="CHEBI:30616"/>
        <dbReference type="ChEBI" id="CHEBI:58702"/>
        <dbReference type="ChEBI" id="CHEBI:456216"/>
        <dbReference type="EC" id="4.1.1.49"/>
    </reaction>
</comment>
<dbReference type="InterPro" id="IPR013035">
    <property type="entry name" value="PEP_carboxykinase_C"/>
</dbReference>
<dbReference type="UniPathway" id="UPA00138"/>
<dbReference type="Pfam" id="PF01293">
    <property type="entry name" value="PEPCK_ATP"/>
    <property type="match status" value="1"/>
</dbReference>
<evidence type="ECO:0000256" key="2">
    <source>
        <dbReference type="ARBA" id="ARBA00006052"/>
    </source>
</evidence>
<keyword evidence="5" id="KW-0067">ATP-binding</keyword>
<dbReference type="EMBL" id="FOXW01000008">
    <property type="protein sequence ID" value="SFQ43845.1"/>
    <property type="molecule type" value="Genomic_DNA"/>
</dbReference>
<dbReference type="SUPFAM" id="SSF53795">
    <property type="entry name" value="PEP carboxykinase-like"/>
    <property type="match status" value="1"/>
</dbReference>
<keyword evidence="4" id="KW-0547">Nucleotide-binding</keyword>
<evidence type="ECO:0000313" key="9">
    <source>
        <dbReference type="Proteomes" id="UP000199136"/>
    </source>
</evidence>
<evidence type="ECO:0000256" key="6">
    <source>
        <dbReference type="ARBA" id="ARBA00023239"/>
    </source>
</evidence>
<name>A0A1I5YI52_9LACT</name>
<dbReference type="InterPro" id="IPR001272">
    <property type="entry name" value="PEP_carboxykinase_ATP"/>
</dbReference>
<evidence type="ECO:0000256" key="3">
    <source>
        <dbReference type="ARBA" id="ARBA00012363"/>
    </source>
</evidence>
<comment type="pathway">
    <text evidence="1">Carbohydrate biosynthesis; gluconeogenesis.</text>
</comment>
<dbReference type="RefSeq" id="WP_425248182.1">
    <property type="nucleotide sequence ID" value="NZ_FOXW01000008.1"/>
</dbReference>
<dbReference type="SUPFAM" id="SSF68923">
    <property type="entry name" value="PEP carboxykinase N-terminal domain"/>
    <property type="match status" value="1"/>
</dbReference>
<protein>
    <recommendedName>
        <fullName evidence="3">phosphoenolpyruvate carboxykinase (ATP)</fullName>
        <ecNumber evidence="3">4.1.1.49</ecNumber>
    </recommendedName>
</protein>